<keyword evidence="6" id="KW-1185">Reference proteome</keyword>
<dbReference type="SUPFAM" id="SSF51445">
    <property type="entry name" value="(Trans)glycosidases"/>
    <property type="match status" value="1"/>
</dbReference>
<reference evidence="5 6" key="1">
    <citation type="submission" date="2019-08" db="EMBL/GenBank/DDBJ databases">
        <title>Draft genome for granaticin producer strain Streptomyces parvus C05.</title>
        <authorList>
            <person name="Gonzalez-Pimentel J.L."/>
        </authorList>
    </citation>
    <scope>NUCLEOTIDE SEQUENCE [LARGE SCALE GENOMIC DNA]</scope>
    <source>
        <strain evidence="5 6">C05</strain>
    </source>
</reference>
<dbReference type="PANTHER" id="PTHR10353">
    <property type="entry name" value="GLYCOSYL HYDROLASE"/>
    <property type="match status" value="1"/>
</dbReference>
<comment type="similarity">
    <text evidence="1 4">Belongs to the glycosyl hydrolase 1 family.</text>
</comment>
<dbReference type="PANTHER" id="PTHR10353:SF209">
    <property type="entry name" value="GALACTOLIPID GALACTOSYLTRANSFERASE SFR2, CHLOROPLASTIC"/>
    <property type="match status" value="1"/>
</dbReference>
<evidence type="ECO:0000313" key="6">
    <source>
        <dbReference type="Proteomes" id="UP000323242"/>
    </source>
</evidence>
<dbReference type="PRINTS" id="PR00131">
    <property type="entry name" value="GLHYDRLASE1"/>
</dbReference>
<dbReference type="Gene3D" id="3.20.20.80">
    <property type="entry name" value="Glycosidases"/>
    <property type="match status" value="2"/>
</dbReference>
<evidence type="ECO:0000256" key="4">
    <source>
        <dbReference type="RuleBase" id="RU003690"/>
    </source>
</evidence>
<sequence>MTNTPAPNPVPARPTASVPFPEGFLWGASTAAHQIEGNNTDCDWWVKEHAAGTHIAEPSLDACDSYHRWPEDMDLLASLGFTDYRFSIEWARIEPVEGRFSRAQLAHYRRMVEGAIERGLRPMVTLHHFTVPQWFEARGGWTAEGAVELFARYVAACAPVISEGVSHVCTINEPNMIAVMAGQAKRGDNSFPPAGLPTPDDETTAAVIAAHHAAVKEVRALDAGIQVGWTIANQVYQALPGAEDVTAAYRHPREDVFIEAARGDDWIGVQSYTRTRIGPDGPIPAADDVERTLTTWEYYPGAVGEALRHTAEVVGDVPLIVTENGIATADDSRRVDYYTGALNEVASALEDGLDIRGYLAWSALDNYEWGTYKATFGLIAIDWETFERTPRDSAKWLGSLGRTRELPRLEA</sequence>
<evidence type="ECO:0000256" key="3">
    <source>
        <dbReference type="ARBA" id="ARBA00023295"/>
    </source>
</evidence>
<protein>
    <submittedName>
        <fullName evidence="5">Family 1 glycosylhydrolase</fullName>
    </submittedName>
</protein>
<name>A0A5D4JJ97_9ACTN</name>
<dbReference type="GO" id="GO:0016052">
    <property type="term" value="P:carbohydrate catabolic process"/>
    <property type="evidence" value="ECO:0007669"/>
    <property type="project" value="TreeGrafter"/>
</dbReference>
<organism evidence="5 6">
    <name type="scientific">Streptomyces parvus</name>
    <dbReference type="NCBI Taxonomy" id="66428"/>
    <lineage>
        <taxon>Bacteria</taxon>
        <taxon>Bacillati</taxon>
        <taxon>Actinomycetota</taxon>
        <taxon>Actinomycetes</taxon>
        <taxon>Kitasatosporales</taxon>
        <taxon>Streptomycetaceae</taxon>
        <taxon>Streptomyces</taxon>
    </lineage>
</organism>
<accession>A0A5D4JJ97</accession>
<gene>
    <name evidence="5" type="ORF">FY004_06110</name>
</gene>
<evidence type="ECO:0000256" key="2">
    <source>
        <dbReference type="ARBA" id="ARBA00022801"/>
    </source>
</evidence>
<dbReference type="GO" id="GO:0005829">
    <property type="term" value="C:cytosol"/>
    <property type="evidence" value="ECO:0007669"/>
    <property type="project" value="TreeGrafter"/>
</dbReference>
<dbReference type="GO" id="GO:0008422">
    <property type="term" value="F:beta-glucosidase activity"/>
    <property type="evidence" value="ECO:0007669"/>
    <property type="project" value="TreeGrafter"/>
</dbReference>
<dbReference type="InterPro" id="IPR017853">
    <property type="entry name" value="GH"/>
</dbReference>
<keyword evidence="3" id="KW-0326">Glycosidase</keyword>
<dbReference type="AlphaFoldDB" id="A0A5D4JJ97"/>
<dbReference type="Proteomes" id="UP000323242">
    <property type="component" value="Unassembled WGS sequence"/>
</dbReference>
<comment type="caution">
    <text evidence="5">The sequence shown here is derived from an EMBL/GenBank/DDBJ whole genome shotgun (WGS) entry which is preliminary data.</text>
</comment>
<proteinExistence type="inferred from homology"/>
<dbReference type="EMBL" id="VSZQ01000022">
    <property type="protein sequence ID" value="TYR65441.1"/>
    <property type="molecule type" value="Genomic_DNA"/>
</dbReference>
<dbReference type="InterPro" id="IPR001360">
    <property type="entry name" value="Glyco_hydro_1"/>
</dbReference>
<dbReference type="RefSeq" id="WP_148901717.1">
    <property type="nucleotide sequence ID" value="NZ_VSZQ01000022.1"/>
</dbReference>
<dbReference type="Pfam" id="PF00232">
    <property type="entry name" value="Glyco_hydro_1"/>
    <property type="match status" value="2"/>
</dbReference>
<evidence type="ECO:0000256" key="1">
    <source>
        <dbReference type="ARBA" id="ARBA00010838"/>
    </source>
</evidence>
<keyword evidence="2 5" id="KW-0378">Hydrolase</keyword>
<evidence type="ECO:0000313" key="5">
    <source>
        <dbReference type="EMBL" id="TYR65441.1"/>
    </source>
</evidence>